<organism evidence="2 3">
    <name type="scientific">Mycena metata</name>
    <dbReference type="NCBI Taxonomy" id="1033252"/>
    <lineage>
        <taxon>Eukaryota</taxon>
        <taxon>Fungi</taxon>
        <taxon>Dikarya</taxon>
        <taxon>Basidiomycota</taxon>
        <taxon>Agaricomycotina</taxon>
        <taxon>Agaricomycetes</taxon>
        <taxon>Agaricomycetidae</taxon>
        <taxon>Agaricales</taxon>
        <taxon>Marasmiineae</taxon>
        <taxon>Mycenaceae</taxon>
        <taxon>Mycena</taxon>
    </lineage>
</organism>
<evidence type="ECO:0000313" key="3">
    <source>
        <dbReference type="Proteomes" id="UP001215598"/>
    </source>
</evidence>
<gene>
    <name evidence="2" type="ORF">B0H16DRAFT_1464300</name>
</gene>
<dbReference type="EMBL" id="JARKIB010000097">
    <property type="protein sequence ID" value="KAJ7741859.1"/>
    <property type="molecule type" value="Genomic_DNA"/>
</dbReference>
<reference evidence="2" key="1">
    <citation type="submission" date="2023-03" db="EMBL/GenBank/DDBJ databases">
        <title>Massive genome expansion in bonnet fungi (Mycena s.s.) driven by repeated elements and novel gene families across ecological guilds.</title>
        <authorList>
            <consortium name="Lawrence Berkeley National Laboratory"/>
            <person name="Harder C.B."/>
            <person name="Miyauchi S."/>
            <person name="Viragh M."/>
            <person name="Kuo A."/>
            <person name="Thoen E."/>
            <person name="Andreopoulos B."/>
            <person name="Lu D."/>
            <person name="Skrede I."/>
            <person name="Drula E."/>
            <person name="Henrissat B."/>
            <person name="Morin E."/>
            <person name="Kohler A."/>
            <person name="Barry K."/>
            <person name="LaButti K."/>
            <person name="Morin E."/>
            <person name="Salamov A."/>
            <person name="Lipzen A."/>
            <person name="Mereny Z."/>
            <person name="Hegedus B."/>
            <person name="Baldrian P."/>
            <person name="Stursova M."/>
            <person name="Weitz H."/>
            <person name="Taylor A."/>
            <person name="Grigoriev I.V."/>
            <person name="Nagy L.G."/>
            <person name="Martin F."/>
            <person name="Kauserud H."/>
        </authorList>
    </citation>
    <scope>NUCLEOTIDE SEQUENCE</scope>
    <source>
        <strain evidence="2">CBHHK182m</strain>
    </source>
</reference>
<comment type="caution">
    <text evidence="2">The sequence shown here is derived from an EMBL/GenBank/DDBJ whole genome shotgun (WGS) entry which is preliminary data.</text>
</comment>
<keyword evidence="3" id="KW-1185">Reference proteome</keyword>
<protein>
    <submittedName>
        <fullName evidence="2">Uncharacterized protein</fullName>
    </submittedName>
</protein>
<name>A0AAD7N1R4_9AGAR</name>
<evidence type="ECO:0000313" key="2">
    <source>
        <dbReference type="EMBL" id="KAJ7741859.1"/>
    </source>
</evidence>
<feature type="region of interest" description="Disordered" evidence="1">
    <location>
        <begin position="1"/>
        <end position="27"/>
    </location>
</feature>
<sequence>MHSTSSIRVRTPSEPEPNLYEPNLGSGSVRFGGSDFLAKNRTEPDIGNTILFPPQWPTTENARNDNDLILLPGSSTIGTRSLLPPVDRRLRASTRRPNLPIGSNLSMSTIENIVVLAEEYPDAVKLAQQRGNVTVPFFGAKCGDCMSISKKMRIPPSFIWHLNNYCHETPDMTLCCKVLQADTLMTAEVIRALIANADFLSTSVTVRSQTICAFIGGAVGSDGGFSPEVASIGVNHSTQGIIRTSSRRPSRSEAERFARSSAAPSGAMWRVLPSIFTAGEVSHPISPPLTLTQVRKGSSGPPLAVCCGQTPNESRARRRRVFLGIFTVGQLSHPISPRFTLTEARRAALGPPLDVCRGRTPN</sequence>
<dbReference type="Proteomes" id="UP001215598">
    <property type="component" value="Unassembled WGS sequence"/>
</dbReference>
<accession>A0AAD7N1R4</accession>
<evidence type="ECO:0000256" key="1">
    <source>
        <dbReference type="SAM" id="MobiDB-lite"/>
    </source>
</evidence>
<proteinExistence type="predicted"/>
<dbReference type="AlphaFoldDB" id="A0AAD7N1R4"/>